<sequence length="104" mass="11170">MNVNGGDASTNNDGDPSNIQSRLEEIASWSLQNNADDSDATKLEKPEKLLTDALRNTKSKKYPKLCRSESKRQVTMLAQQNSGASTSASGKNSEGPRGQEGGRT</sequence>
<feature type="compositionally biased region" description="Polar residues" evidence="1">
    <location>
        <begin position="1"/>
        <end position="21"/>
    </location>
</feature>
<dbReference type="AlphaFoldDB" id="M8BIP6"/>
<feature type="region of interest" description="Disordered" evidence="1">
    <location>
        <begin position="1"/>
        <end position="104"/>
    </location>
</feature>
<evidence type="ECO:0000313" key="2">
    <source>
        <dbReference type="EnsemblPlants" id="EMT21628"/>
    </source>
</evidence>
<feature type="compositionally biased region" description="Basic and acidic residues" evidence="1">
    <location>
        <begin position="39"/>
        <end position="50"/>
    </location>
</feature>
<proteinExistence type="predicted"/>
<feature type="compositionally biased region" description="Polar residues" evidence="1">
    <location>
        <begin position="76"/>
        <end position="92"/>
    </location>
</feature>
<dbReference type="EnsemblPlants" id="EMT21628">
    <property type="protein sequence ID" value="EMT21628"/>
    <property type="gene ID" value="F775_06777"/>
</dbReference>
<protein>
    <submittedName>
        <fullName evidence="2">Uncharacterized protein</fullName>
    </submittedName>
</protein>
<evidence type="ECO:0000256" key="1">
    <source>
        <dbReference type="SAM" id="MobiDB-lite"/>
    </source>
</evidence>
<organism evidence="2">
    <name type="scientific">Aegilops tauschii</name>
    <name type="common">Tausch's goatgrass</name>
    <name type="synonym">Aegilops squarrosa</name>
    <dbReference type="NCBI Taxonomy" id="37682"/>
    <lineage>
        <taxon>Eukaryota</taxon>
        <taxon>Viridiplantae</taxon>
        <taxon>Streptophyta</taxon>
        <taxon>Embryophyta</taxon>
        <taxon>Tracheophyta</taxon>
        <taxon>Spermatophyta</taxon>
        <taxon>Magnoliopsida</taxon>
        <taxon>Liliopsida</taxon>
        <taxon>Poales</taxon>
        <taxon>Poaceae</taxon>
        <taxon>BOP clade</taxon>
        <taxon>Pooideae</taxon>
        <taxon>Triticodae</taxon>
        <taxon>Triticeae</taxon>
        <taxon>Triticinae</taxon>
        <taxon>Aegilops</taxon>
    </lineage>
</organism>
<reference evidence="2" key="1">
    <citation type="submission" date="2015-06" db="UniProtKB">
        <authorList>
            <consortium name="EnsemblPlants"/>
        </authorList>
    </citation>
    <scope>IDENTIFICATION</scope>
</reference>
<name>M8BIP6_AEGTA</name>
<dbReference type="ExpressionAtlas" id="M8BIP6">
    <property type="expression patterns" value="baseline"/>
</dbReference>
<accession>M8BIP6</accession>